<dbReference type="GO" id="GO:0007155">
    <property type="term" value="P:cell adhesion"/>
    <property type="evidence" value="ECO:0007669"/>
    <property type="project" value="InterPro"/>
</dbReference>
<keyword evidence="2" id="KW-1133">Transmembrane helix</keyword>
<dbReference type="InterPro" id="IPR016186">
    <property type="entry name" value="C-type_lectin-like/link_sf"/>
</dbReference>
<dbReference type="InterPro" id="IPR016187">
    <property type="entry name" value="CTDL_fold"/>
</dbReference>
<dbReference type="InterPro" id="IPR000538">
    <property type="entry name" value="Link_dom"/>
</dbReference>
<dbReference type="SUPFAM" id="SSF56436">
    <property type="entry name" value="C-type lectin-like"/>
    <property type="match status" value="1"/>
</dbReference>
<evidence type="ECO:0000259" key="3">
    <source>
        <dbReference type="PROSITE" id="PS50963"/>
    </source>
</evidence>
<proteinExistence type="predicted"/>
<dbReference type="Pfam" id="PF00193">
    <property type="entry name" value="Xlink"/>
    <property type="match status" value="1"/>
</dbReference>
<sequence>MDNNFTRAIEDFFTAKSMIYYVFVFLAIYLVCYFLLSLFFNTTDPDSTLRLVRIVDVMIFVFLVVFLVITYGNKGTAELSSQLSKNIEDLKRFTDNEYSIISVLIFIIVFYTCIYVIRIPMSDRLKPASIMIIENAALILFAVLLILTFFKYLLNIDLFNYSMGDIVHVLNENAGGTTVTPRPMPTSISGPGRSSGGTPYSMEHNPPAVQGEEVFNIRNNLYTYDEAQAVCSIYGASLATYEQIEDAYNDGGEWCNYGWSQGQMALFPTQKSTWKTLQARDSTKNACGRPGINGGYMKNKNIKFGVNCYGKKPQPSSQELAMMQANSNISPNIPLTPAEQKLQTKMKIWKNNANEFLVVNSFNRQEWSDIK</sequence>
<dbReference type="GO" id="GO:0005540">
    <property type="term" value="F:hyaluronic acid binding"/>
    <property type="evidence" value="ECO:0007669"/>
    <property type="project" value="InterPro"/>
</dbReference>
<dbReference type="AlphaFoldDB" id="A0A6C0DY27"/>
<feature type="transmembrane region" description="Helical" evidence="2">
    <location>
        <begin position="51"/>
        <end position="71"/>
    </location>
</feature>
<dbReference type="PROSITE" id="PS50963">
    <property type="entry name" value="LINK_2"/>
    <property type="match status" value="1"/>
</dbReference>
<dbReference type="Gene3D" id="3.10.100.10">
    <property type="entry name" value="Mannose-Binding Protein A, subunit A"/>
    <property type="match status" value="1"/>
</dbReference>
<dbReference type="EMBL" id="MN739688">
    <property type="protein sequence ID" value="QHT21230.1"/>
    <property type="molecule type" value="Genomic_DNA"/>
</dbReference>
<feature type="transmembrane region" description="Helical" evidence="2">
    <location>
        <begin position="20"/>
        <end position="39"/>
    </location>
</feature>
<evidence type="ECO:0000256" key="2">
    <source>
        <dbReference type="SAM" id="Phobius"/>
    </source>
</evidence>
<accession>A0A6C0DY27</accession>
<feature type="transmembrane region" description="Helical" evidence="2">
    <location>
        <begin position="129"/>
        <end position="154"/>
    </location>
</feature>
<feature type="domain" description="Link" evidence="3">
    <location>
        <begin position="211"/>
        <end position="310"/>
    </location>
</feature>
<evidence type="ECO:0000256" key="1">
    <source>
        <dbReference type="ARBA" id="ARBA00023157"/>
    </source>
</evidence>
<dbReference type="SMART" id="SM00445">
    <property type="entry name" value="LINK"/>
    <property type="match status" value="1"/>
</dbReference>
<keyword evidence="2" id="KW-0812">Transmembrane</keyword>
<protein>
    <recommendedName>
        <fullName evidence="3">Link domain-containing protein</fullName>
    </recommendedName>
</protein>
<keyword evidence="1" id="KW-1015">Disulfide bond</keyword>
<organism evidence="4">
    <name type="scientific">viral metagenome</name>
    <dbReference type="NCBI Taxonomy" id="1070528"/>
    <lineage>
        <taxon>unclassified sequences</taxon>
        <taxon>metagenomes</taxon>
        <taxon>organismal metagenomes</taxon>
    </lineage>
</organism>
<keyword evidence="2" id="KW-0472">Membrane</keyword>
<reference evidence="4" key="1">
    <citation type="journal article" date="2020" name="Nature">
        <title>Giant virus diversity and host interactions through global metagenomics.</title>
        <authorList>
            <person name="Schulz F."/>
            <person name="Roux S."/>
            <person name="Paez-Espino D."/>
            <person name="Jungbluth S."/>
            <person name="Walsh D.A."/>
            <person name="Denef V.J."/>
            <person name="McMahon K.D."/>
            <person name="Konstantinidis K.T."/>
            <person name="Eloe-Fadrosh E.A."/>
            <person name="Kyrpides N.C."/>
            <person name="Woyke T."/>
        </authorList>
    </citation>
    <scope>NUCLEOTIDE SEQUENCE</scope>
    <source>
        <strain evidence="4">GVMAG-M-3300023174-92</strain>
    </source>
</reference>
<feature type="transmembrane region" description="Helical" evidence="2">
    <location>
        <begin position="98"/>
        <end position="117"/>
    </location>
</feature>
<evidence type="ECO:0000313" key="4">
    <source>
        <dbReference type="EMBL" id="QHT21230.1"/>
    </source>
</evidence>
<name>A0A6C0DY27_9ZZZZ</name>